<feature type="compositionally biased region" description="Polar residues" evidence="1">
    <location>
        <begin position="848"/>
        <end position="864"/>
    </location>
</feature>
<dbReference type="OrthoDB" id="3070249at2759"/>
<dbReference type="AlphaFoldDB" id="A0A0C3AQI3"/>
<accession>A0A0C3AQI3</accession>
<feature type="compositionally biased region" description="Polar residues" evidence="1">
    <location>
        <begin position="895"/>
        <end position="924"/>
    </location>
</feature>
<dbReference type="Proteomes" id="UP000054166">
    <property type="component" value="Unassembled WGS sequence"/>
</dbReference>
<evidence type="ECO:0000313" key="2">
    <source>
        <dbReference type="EMBL" id="KIM76158.1"/>
    </source>
</evidence>
<feature type="region of interest" description="Disordered" evidence="1">
    <location>
        <begin position="721"/>
        <end position="924"/>
    </location>
</feature>
<feature type="region of interest" description="Disordered" evidence="1">
    <location>
        <begin position="148"/>
        <end position="170"/>
    </location>
</feature>
<name>A0A0C3AQI3_PILCF</name>
<feature type="region of interest" description="Disordered" evidence="1">
    <location>
        <begin position="541"/>
        <end position="579"/>
    </location>
</feature>
<organism evidence="2 3">
    <name type="scientific">Piloderma croceum (strain F 1598)</name>
    <dbReference type="NCBI Taxonomy" id="765440"/>
    <lineage>
        <taxon>Eukaryota</taxon>
        <taxon>Fungi</taxon>
        <taxon>Dikarya</taxon>
        <taxon>Basidiomycota</taxon>
        <taxon>Agaricomycotina</taxon>
        <taxon>Agaricomycetes</taxon>
        <taxon>Agaricomycetidae</taxon>
        <taxon>Atheliales</taxon>
        <taxon>Atheliaceae</taxon>
        <taxon>Piloderma</taxon>
    </lineage>
</organism>
<reference evidence="2 3" key="1">
    <citation type="submission" date="2014-04" db="EMBL/GenBank/DDBJ databases">
        <authorList>
            <consortium name="DOE Joint Genome Institute"/>
            <person name="Kuo A."/>
            <person name="Tarkka M."/>
            <person name="Buscot F."/>
            <person name="Kohler A."/>
            <person name="Nagy L.G."/>
            <person name="Floudas D."/>
            <person name="Copeland A."/>
            <person name="Barry K.W."/>
            <person name="Cichocki N."/>
            <person name="Veneault-Fourrey C."/>
            <person name="LaButti K."/>
            <person name="Lindquist E.A."/>
            <person name="Lipzen A."/>
            <person name="Lundell T."/>
            <person name="Morin E."/>
            <person name="Murat C."/>
            <person name="Sun H."/>
            <person name="Tunlid A."/>
            <person name="Henrissat B."/>
            <person name="Grigoriev I.V."/>
            <person name="Hibbett D.S."/>
            <person name="Martin F."/>
            <person name="Nordberg H.P."/>
            <person name="Cantor M.N."/>
            <person name="Hua S.X."/>
        </authorList>
    </citation>
    <scope>NUCLEOTIDE SEQUENCE [LARGE SCALE GENOMIC DNA]</scope>
    <source>
        <strain evidence="2 3">F 1598</strain>
    </source>
</reference>
<feature type="compositionally biased region" description="Polar residues" evidence="1">
    <location>
        <begin position="875"/>
        <end position="887"/>
    </location>
</feature>
<sequence>MTAYFSQNAPLGTQYQSLTTEPPSDNGPTNIQAMSPNGGASAIIDANLVDDPLSTESELPRRCSVRGCVSIIPKDSTNKMCETCRGRHRVYAMTKRAKRKMEKEALTQQGVALLSTEQPPGTIWLPENPELDDEQQEPINESISGVARETNQVPTQSPEPVSQASDSTPISYGVPQPIPWDHSVLDPRLVSSQSSELAGALTLPPQPVVIADATRSKSPEITSMTIQNASSSSSSQGADEGTDSHDVDAPYIAPAGAQTSSKLPSRFCSVKGCKAMIPADYFFKMCEPCRDRYRGYGITKRAKWRAERVAANAELEALRVEEDKRRADEGLPPLAESPEDWIAWQNDLVEGPLLIHTEDKHGPFPARMCTVSHCHAILPGQYKYRRCEQHRLQNRHHSKLKRVREKEVKAQAAALVTKESNNEFRIWAPRGESSKKKDEEVGPLFTNVPMALDRSARSESEDLSEAGDDIIGTPSAAGGSRRTNHVCSIKGCHNLLAPQIPWKMCDICREHDRENRKNKKLRDLGQLPPVRFHSYIGTLKKGGKLKNTPSKEVIGGPAQSTLPEDSAAASSSTVTSSSNDADEVFADLLYPDGVTFNMPSSEMNMDASNFQQNEVSAPPATTTVDDTAGGVDTTSSNATETATPTGPESSENTQPRKKRDKSKAKAPRELPGGKGKNDTSTQASASNQVPVSFPYGLPYGAPIHSPYQLSYYMPPPHYTIPAQPPPSTSASASASTSTSVPASTSQTTAPPPAQPMYQYPPQAYGPYPSYGSNPYAPQQPYAPQYPYPYLPQYNPSQPHLQPYGSVYPGQLPYTYGPPKSAPPQKPRTIKPVQRRKRRRDDQELPGPNGSTSYTSVFSARHTSPTPSPEPKLASNAETSFPPENTSGHDVPMAEAQQNDTTISSRKCTNQSCHRNLPAGTNSTFCERCRERMKKRLVKAKHRFKLEPRKPIARSGKDGDSAVDDSSGKEVEA</sequence>
<evidence type="ECO:0000256" key="1">
    <source>
        <dbReference type="SAM" id="MobiDB-lite"/>
    </source>
</evidence>
<feature type="compositionally biased region" description="Low complexity" evidence="1">
    <location>
        <begin position="728"/>
        <end position="748"/>
    </location>
</feature>
<feature type="region of interest" description="Disordered" evidence="1">
    <location>
        <begin position="225"/>
        <end position="251"/>
    </location>
</feature>
<feature type="region of interest" description="Disordered" evidence="1">
    <location>
        <begin position="455"/>
        <end position="482"/>
    </location>
</feature>
<feature type="compositionally biased region" description="Low complexity" evidence="1">
    <location>
        <begin position="755"/>
        <end position="782"/>
    </location>
</feature>
<protein>
    <submittedName>
        <fullName evidence="2">Uncharacterized protein</fullName>
    </submittedName>
</protein>
<gene>
    <name evidence="2" type="ORF">PILCRDRAFT_826514</name>
</gene>
<feature type="compositionally biased region" description="Basic residues" evidence="1">
    <location>
        <begin position="655"/>
        <end position="665"/>
    </location>
</feature>
<dbReference type="STRING" id="765440.A0A0C3AQI3"/>
<feature type="region of interest" description="Disordered" evidence="1">
    <location>
        <begin position="1"/>
        <end position="27"/>
    </location>
</feature>
<feature type="compositionally biased region" description="Low complexity" evidence="1">
    <location>
        <begin position="566"/>
        <end position="578"/>
    </location>
</feature>
<feature type="compositionally biased region" description="Basic and acidic residues" evidence="1">
    <location>
        <begin position="944"/>
        <end position="972"/>
    </location>
</feature>
<proteinExistence type="predicted"/>
<dbReference type="EMBL" id="KN833037">
    <property type="protein sequence ID" value="KIM76158.1"/>
    <property type="molecule type" value="Genomic_DNA"/>
</dbReference>
<feature type="region of interest" description="Disordered" evidence="1">
    <location>
        <begin position="939"/>
        <end position="972"/>
    </location>
</feature>
<feature type="region of interest" description="Disordered" evidence="1">
    <location>
        <begin position="614"/>
        <end position="685"/>
    </location>
</feature>
<feature type="compositionally biased region" description="Polar residues" evidence="1">
    <location>
        <begin position="637"/>
        <end position="653"/>
    </location>
</feature>
<dbReference type="InParanoid" id="A0A0C3AQI3"/>
<evidence type="ECO:0000313" key="3">
    <source>
        <dbReference type="Proteomes" id="UP000054166"/>
    </source>
</evidence>
<keyword evidence="3" id="KW-1185">Reference proteome</keyword>
<feature type="compositionally biased region" description="Low complexity" evidence="1">
    <location>
        <begin position="616"/>
        <end position="636"/>
    </location>
</feature>
<reference evidence="3" key="2">
    <citation type="submission" date="2015-01" db="EMBL/GenBank/DDBJ databases">
        <title>Evolutionary Origins and Diversification of the Mycorrhizal Mutualists.</title>
        <authorList>
            <consortium name="DOE Joint Genome Institute"/>
            <consortium name="Mycorrhizal Genomics Consortium"/>
            <person name="Kohler A."/>
            <person name="Kuo A."/>
            <person name="Nagy L.G."/>
            <person name="Floudas D."/>
            <person name="Copeland A."/>
            <person name="Barry K.W."/>
            <person name="Cichocki N."/>
            <person name="Veneault-Fourrey C."/>
            <person name="LaButti K."/>
            <person name="Lindquist E.A."/>
            <person name="Lipzen A."/>
            <person name="Lundell T."/>
            <person name="Morin E."/>
            <person name="Murat C."/>
            <person name="Riley R."/>
            <person name="Ohm R."/>
            <person name="Sun H."/>
            <person name="Tunlid A."/>
            <person name="Henrissat B."/>
            <person name="Grigoriev I.V."/>
            <person name="Hibbett D.S."/>
            <person name="Martin F."/>
        </authorList>
    </citation>
    <scope>NUCLEOTIDE SEQUENCE [LARGE SCALE GENOMIC DNA]</scope>
    <source>
        <strain evidence="3">F 1598</strain>
    </source>
</reference>
<dbReference type="HOGENOM" id="CLU_296999_0_0_1"/>